<gene>
    <name evidence="2" type="ORF">SAMN02745123_00427</name>
</gene>
<proteinExistence type="predicted"/>
<keyword evidence="1" id="KW-0175">Coiled coil</keyword>
<keyword evidence="3" id="KW-1185">Reference proteome</keyword>
<feature type="coiled-coil region" evidence="1">
    <location>
        <begin position="2"/>
        <end position="60"/>
    </location>
</feature>
<reference evidence="3" key="1">
    <citation type="submission" date="2016-11" db="EMBL/GenBank/DDBJ databases">
        <authorList>
            <person name="Varghese N."/>
            <person name="Submissions S."/>
        </authorList>
    </citation>
    <scope>NUCLEOTIDE SEQUENCE [LARGE SCALE GENOMIC DNA]</scope>
    <source>
        <strain evidence="3">DSM 10349</strain>
    </source>
</reference>
<accession>A0A1M6P2Z2</accession>
<name>A0A1M6P2Z2_9FIRM</name>
<evidence type="ECO:0000313" key="2">
    <source>
        <dbReference type="EMBL" id="SHK02263.1"/>
    </source>
</evidence>
<evidence type="ECO:0000313" key="3">
    <source>
        <dbReference type="Proteomes" id="UP000183997"/>
    </source>
</evidence>
<evidence type="ECO:0000256" key="1">
    <source>
        <dbReference type="SAM" id="Coils"/>
    </source>
</evidence>
<sequence length="87" mass="10319">MLKEIEEIRLESERAIKELRQHIYGLQSNFFMRWDAKATIKKAEMKIEMIQQLLVKLETLSEQITPVVNDLKSIIGFRMVNSRKNNI</sequence>
<dbReference type="EMBL" id="FRAR01000005">
    <property type="protein sequence ID" value="SHK02263.1"/>
    <property type="molecule type" value="Genomic_DNA"/>
</dbReference>
<dbReference type="AlphaFoldDB" id="A0A1M6P2Z2"/>
<dbReference type="Proteomes" id="UP000183997">
    <property type="component" value="Unassembled WGS sequence"/>
</dbReference>
<protein>
    <submittedName>
        <fullName evidence="2">Uncharacterized protein</fullName>
    </submittedName>
</protein>
<dbReference type="RefSeq" id="WP_072910630.1">
    <property type="nucleotide sequence ID" value="NZ_FRAR01000005.1"/>
</dbReference>
<dbReference type="OrthoDB" id="1787365at2"/>
<organism evidence="2 3">
    <name type="scientific">Desulforamulus aeronauticus DSM 10349</name>
    <dbReference type="NCBI Taxonomy" id="1121421"/>
    <lineage>
        <taxon>Bacteria</taxon>
        <taxon>Bacillati</taxon>
        <taxon>Bacillota</taxon>
        <taxon>Clostridia</taxon>
        <taxon>Eubacteriales</taxon>
        <taxon>Peptococcaceae</taxon>
        <taxon>Desulforamulus</taxon>
    </lineage>
</organism>